<name>A0A1L7XAW7_9HELO</name>
<protein>
    <recommendedName>
        <fullName evidence="3">Protein HRI1</fullName>
    </recommendedName>
</protein>
<dbReference type="EMBL" id="FJOG01000020">
    <property type="protein sequence ID" value="CZR62155.1"/>
    <property type="molecule type" value="Genomic_DNA"/>
</dbReference>
<dbReference type="STRING" id="576137.A0A1L7XAW7"/>
<dbReference type="OrthoDB" id="4045395at2759"/>
<dbReference type="Gene3D" id="2.40.128.320">
    <property type="entry name" value="Protein HRI1, N-terminal domain"/>
    <property type="match status" value="1"/>
</dbReference>
<evidence type="ECO:0008006" key="3">
    <source>
        <dbReference type="Google" id="ProtNLM"/>
    </source>
</evidence>
<keyword evidence="2" id="KW-1185">Reference proteome</keyword>
<proteinExistence type="predicted"/>
<evidence type="ECO:0000313" key="2">
    <source>
        <dbReference type="Proteomes" id="UP000184330"/>
    </source>
</evidence>
<accession>A0A1L7XAW7</accession>
<sequence length="224" mass="24486">MPPQVLQRVSVRWLPEPAFEDTDTIALNVGGYFLDLRIVKADGSVQWSRAGQRKVVKQEPFTYQWTRIIDSTGILDPDEAAWDWQKLGNGDAFESGIAKCPLKNGALTSYEEIWRDVTRAGPTPNSWILQSADGRTFLSCIGATFLGMRSDPDGGFDVKRSEWDSKQKAWSIKFEGGHVAGIPGANAVFSIATGGWTVGATVALGSVEYVVKAFETTPDLVAIE</sequence>
<dbReference type="Proteomes" id="UP000184330">
    <property type="component" value="Unassembled WGS sequence"/>
</dbReference>
<dbReference type="Pfam" id="PF16815">
    <property type="entry name" value="HRI1"/>
    <property type="match status" value="1"/>
</dbReference>
<dbReference type="AlphaFoldDB" id="A0A1L7XAW7"/>
<reference evidence="1 2" key="1">
    <citation type="submission" date="2016-03" db="EMBL/GenBank/DDBJ databases">
        <authorList>
            <person name="Ploux O."/>
        </authorList>
    </citation>
    <scope>NUCLEOTIDE SEQUENCE [LARGE SCALE GENOMIC DNA]</scope>
    <source>
        <strain evidence="1 2">UAMH 11012</strain>
    </source>
</reference>
<dbReference type="InterPro" id="IPR031818">
    <property type="entry name" value="Hri1"/>
</dbReference>
<organism evidence="1 2">
    <name type="scientific">Phialocephala subalpina</name>
    <dbReference type="NCBI Taxonomy" id="576137"/>
    <lineage>
        <taxon>Eukaryota</taxon>
        <taxon>Fungi</taxon>
        <taxon>Dikarya</taxon>
        <taxon>Ascomycota</taxon>
        <taxon>Pezizomycotina</taxon>
        <taxon>Leotiomycetes</taxon>
        <taxon>Helotiales</taxon>
        <taxon>Mollisiaceae</taxon>
        <taxon>Phialocephala</taxon>
        <taxon>Phialocephala fortinii species complex</taxon>
    </lineage>
</organism>
<gene>
    <name evidence="1" type="ORF">PAC_12052</name>
</gene>
<dbReference type="InterPro" id="IPR043047">
    <property type="entry name" value="Hri1_N_sf"/>
</dbReference>
<evidence type="ECO:0000313" key="1">
    <source>
        <dbReference type="EMBL" id="CZR62155.1"/>
    </source>
</evidence>